<dbReference type="PROSITE" id="PS51502">
    <property type="entry name" value="S_R_A_B_BARREL"/>
    <property type="match status" value="1"/>
</dbReference>
<organism evidence="3 4">
    <name type="scientific">Adiantum capillus-veneris</name>
    <name type="common">Maidenhair fern</name>
    <dbReference type="NCBI Taxonomy" id="13818"/>
    <lineage>
        <taxon>Eukaryota</taxon>
        <taxon>Viridiplantae</taxon>
        <taxon>Streptophyta</taxon>
        <taxon>Embryophyta</taxon>
        <taxon>Tracheophyta</taxon>
        <taxon>Polypodiopsida</taxon>
        <taxon>Polypodiidae</taxon>
        <taxon>Polypodiales</taxon>
        <taxon>Pteridineae</taxon>
        <taxon>Pteridaceae</taxon>
        <taxon>Vittarioideae</taxon>
        <taxon>Adiantum</taxon>
    </lineage>
</organism>
<proteinExistence type="predicted"/>
<dbReference type="Gene3D" id="3.30.70.100">
    <property type="match status" value="1"/>
</dbReference>
<dbReference type="PANTHER" id="PTHR33178">
    <property type="match status" value="1"/>
</dbReference>
<dbReference type="EMBL" id="JABFUD020000020">
    <property type="protein sequence ID" value="KAI5064503.1"/>
    <property type="molecule type" value="Genomic_DNA"/>
</dbReference>
<dbReference type="InterPro" id="IPR013097">
    <property type="entry name" value="Dabb"/>
</dbReference>
<gene>
    <name evidence="3" type="ORF">GOP47_0021173</name>
</gene>
<dbReference type="Proteomes" id="UP000886520">
    <property type="component" value="Chromosome 20"/>
</dbReference>
<dbReference type="AlphaFoldDB" id="A0A9D4UBK7"/>
<reference evidence="3" key="1">
    <citation type="submission" date="2021-01" db="EMBL/GenBank/DDBJ databases">
        <title>Adiantum capillus-veneris genome.</title>
        <authorList>
            <person name="Fang Y."/>
            <person name="Liao Q."/>
        </authorList>
    </citation>
    <scope>NUCLEOTIDE SEQUENCE</scope>
    <source>
        <strain evidence="3">H3</strain>
        <tissue evidence="3">Leaf</tissue>
    </source>
</reference>
<comment type="caution">
    <text evidence="3">The sequence shown here is derived from an EMBL/GenBank/DDBJ whole genome shotgun (WGS) entry which is preliminary data.</text>
</comment>
<keyword evidence="4" id="KW-1185">Reference proteome</keyword>
<dbReference type="SUPFAM" id="SSF54909">
    <property type="entry name" value="Dimeric alpha+beta barrel"/>
    <property type="match status" value="1"/>
</dbReference>
<dbReference type="PANTHER" id="PTHR33178:SF3">
    <property type="entry name" value="STRESS-RESPONSE A_B BARREL DOMAIN-CONTAINING PROTEIN UP3"/>
    <property type="match status" value="1"/>
</dbReference>
<sequence length="217" mass="23705">MAASVVEHVVLFKAKESASQAALKACISRFRALAELEAVVYLHAGAIRTCQPEDGAWTHMLYGRYKDKAALHAYAKHPAHVHAVALADPLFQDKMALDWEAPAGGTPAPCPHIGNLFFAAVHIIFVQWMHHPHAPQLETTLCQALATSLPSSLISHTCGPNFSPDRARGFHWGFAALFSTCSTPQEDGFLEILTQNLSIRSFLCIDFVTDNGISSRM</sequence>
<dbReference type="SMART" id="SM00886">
    <property type="entry name" value="Dabb"/>
    <property type="match status" value="1"/>
</dbReference>
<dbReference type="Pfam" id="PF07876">
    <property type="entry name" value="Dabb"/>
    <property type="match status" value="1"/>
</dbReference>
<name>A0A9D4UBK7_ADICA</name>
<feature type="domain" description="Stress-response A/B barrel" evidence="2">
    <location>
        <begin position="6"/>
        <end position="99"/>
    </location>
</feature>
<dbReference type="OrthoDB" id="42919at2759"/>
<protein>
    <recommendedName>
        <fullName evidence="2">Stress-response A/B barrel domain-containing protein</fullName>
    </recommendedName>
</protein>
<evidence type="ECO:0000313" key="3">
    <source>
        <dbReference type="EMBL" id="KAI5064503.1"/>
    </source>
</evidence>
<dbReference type="InterPro" id="IPR011008">
    <property type="entry name" value="Dimeric_a/b-barrel"/>
</dbReference>
<comment type="subunit">
    <text evidence="1">Homodimer.</text>
</comment>
<evidence type="ECO:0000313" key="4">
    <source>
        <dbReference type="Proteomes" id="UP000886520"/>
    </source>
</evidence>
<evidence type="ECO:0000259" key="2">
    <source>
        <dbReference type="PROSITE" id="PS51502"/>
    </source>
</evidence>
<dbReference type="InterPro" id="IPR044662">
    <property type="entry name" value="HS1/DABB1-like"/>
</dbReference>
<evidence type="ECO:0000256" key="1">
    <source>
        <dbReference type="ARBA" id="ARBA00011738"/>
    </source>
</evidence>
<accession>A0A9D4UBK7</accession>